<dbReference type="Proteomes" id="UP000831963">
    <property type="component" value="Chromosome"/>
</dbReference>
<gene>
    <name evidence="3" type="ORF">KV396_13260</name>
</gene>
<feature type="domain" description="DUF4395" evidence="2">
    <location>
        <begin position="7"/>
        <end position="181"/>
    </location>
</feature>
<evidence type="ECO:0000313" key="3">
    <source>
        <dbReference type="EMBL" id="UPL15388.1"/>
    </source>
</evidence>
<feature type="transmembrane region" description="Helical" evidence="1">
    <location>
        <begin position="130"/>
        <end position="150"/>
    </location>
</feature>
<feature type="transmembrane region" description="Helical" evidence="1">
    <location>
        <begin position="156"/>
        <end position="179"/>
    </location>
</feature>
<feature type="transmembrane region" description="Helical" evidence="1">
    <location>
        <begin position="77"/>
        <end position="103"/>
    </location>
</feature>
<dbReference type="EMBL" id="CP078077">
    <property type="protein sequence ID" value="UPL15388.1"/>
    <property type="molecule type" value="Genomic_DNA"/>
</dbReference>
<reference evidence="3 4" key="1">
    <citation type="submission" date="2021-06" db="EMBL/GenBank/DDBJ databases">
        <title>Genome-based taxonomic framework of Microbacterium strains isolated from marine environment, the description of four new species and reclassification of four preexisting species.</title>
        <authorList>
            <person name="Lee S.D."/>
            <person name="Kim S.-M."/>
            <person name="Byeon Y.-S."/>
            <person name="Yang H.L."/>
            <person name="Kim I.S."/>
        </authorList>
    </citation>
    <scope>NUCLEOTIDE SEQUENCE [LARGE SCALE GENOMIC DNA]</scope>
    <source>
        <strain evidence="3 4">SSW1-36</strain>
    </source>
</reference>
<keyword evidence="1" id="KW-1133">Transmembrane helix</keyword>
<dbReference type="RefSeq" id="WP_247956005.1">
    <property type="nucleotide sequence ID" value="NZ_CP078077.1"/>
</dbReference>
<evidence type="ECO:0000256" key="1">
    <source>
        <dbReference type="SAM" id="Phobius"/>
    </source>
</evidence>
<accession>A0ABY4IVF2</accession>
<proteinExistence type="predicted"/>
<keyword evidence="4" id="KW-1185">Reference proteome</keyword>
<evidence type="ECO:0000313" key="4">
    <source>
        <dbReference type="Proteomes" id="UP000831963"/>
    </source>
</evidence>
<name>A0ABY4IVF2_9MICO</name>
<organism evidence="3 4">
    <name type="scientific">Microbacterium galbinum</name>
    <dbReference type="NCBI Taxonomy" id="2851646"/>
    <lineage>
        <taxon>Bacteria</taxon>
        <taxon>Bacillati</taxon>
        <taxon>Actinomycetota</taxon>
        <taxon>Actinomycetes</taxon>
        <taxon>Micrococcales</taxon>
        <taxon>Microbacteriaceae</taxon>
        <taxon>Microbacterium</taxon>
    </lineage>
</organism>
<dbReference type="InterPro" id="IPR025508">
    <property type="entry name" value="DUF4395"/>
</dbReference>
<sequence length="191" mass="20038">MSSPAGIDPRGPRFAATITAVLLLIATFLGLTGLATARGVAAFGWFAYQPLSGSTFTSGSQWVIADAPLSDRALDPAFLLTAVIALLFLWSILSPATAPWGVLFRRAIRPRLAPPTELEDPRPPRFAQGVGLFVVTVGLVLQLAGVPWALPIATAAAFIAAFLNAAIGLCLGCQLYLLLQRAGLLGRTRTA</sequence>
<protein>
    <submittedName>
        <fullName evidence="3">DUF4395 domain-containing protein</fullName>
    </submittedName>
</protein>
<dbReference type="Pfam" id="PF14340">
    <property type="entry name" value="DUF4395"/>
    <property type="match status" value="1"/>
</dbReference>
<evidence type="ECO:0000259" key="2">
    <source>
        <dbReference type="Pfam" id="PF14340"/>
    </source>
</evidence>
<keyword evidence="1" id="KW-0812">Transmembrane</keyword>
<keyword evidence="1" id="KW-0472">Membrane</keyword>